<dbReference type="Proteomes" id="UP001596337">
    <property type="component" value="Unassembled WGS sequence"/>
</dbReference>
<accession>A0ABW2BVL9</accession>
<gene>
    <name evidence="1" type="ORF">ACFQGD_05600</name>
</gene>
<proteinExistence type="predicted"/>
<comment type="caution">
    <text evidence="1">The sequence shown here is derived from an EMBL/GenBank/DDBJ whole genome shotgun (WGS) entry which is preliminary data.</text>
</comment>
<reference evidence="2" key="1">
    <citation type="journal article" date="2019" name="Int. J. Syst. Evol. Microbiol.">
        <title>The Global Catalogue of Microorganisms (GCM) 10K type strain sequencing project: providing services to taxonomists for standard genome sequencing and annotation.</title>
        <authorList>
            <consortium name="The Broad Institute Genomics Platform"/>
            <consortium name="The Broad Institute Genome Sequencing Center for Infectious Disease"/>
            <person name="Wu L."/>
            <person name="Ma J."/>
        </authorList>
    </citation>
    <scope>NUCLEOTIDE SEQUENCE [LARGE SCALE GENOMIC DNA]</scope>
    <source>
        <strain evidence="2">KCTC 32255</strain>
    </source>
</reference>
<sequence>MATVIAATGLLLSACNLDNMQFTQDHRVRIVEPEDRSTVTLPVTVRWEVDGFEVTGKDGKRSDKAGYFAVFVDREPIPPGKTLEWYANQESSCGSSACGSVDNLADIYTTKKTKIRLKRLPATDERDDVERHEVTVILLDGTGARISESAFYVRFNYRRGVL</sequence>
<dbReference type="RefSeq" id="WP_345395890.1">
    <property type="nucleotide sequence ID" value="NZ_BAABLA010000024.1"/>
</dbReference>
<evidence type="ECO:0000313" key="1">
    <source>
        <dbReference type="EMBL" id="MFC6866615.1"/>
    </source>
</evidence>
<evidence type="ECO:0000313" key="2">
    <source>
        <dbReference type="Proteomes" id="UP001596337"/>
    </source>
</evidence>
<name>A0ABW2BVL9_9PSEU</name>
<organism evidence="1 2">
    <name type="scientific">Haloechinothrix salitolerans</name>
    <dbReference type="NCBI Taxonomy" id="926830"/>
    <lineage>
        <taxon>Bacteria</taxon>
        <taxon>Bacillati</taxon>
        <taxon>Actinomycetota</taxon>
        <taxon>Actinomycetes</taxon>
        <taxon>Pseudonocardiales</taxon>
        <taxon>Pseudonocardiaceae</taxon>
        <taxon>Haloechinothrix</taxon>
    </lineage>
</organism>
<keyword evidence="2" id="KW-1185">Reference proteome</keyword>
<evidence type="ECO:0008006" key="3">
    <source>
        <dbReference type="Google" id="ProtNLM"/>
    </source>
</evidence>
<protein>
    <recommendedName>
        <fullName evidence="3">Lipoprotein</fullName>
    </recommendedName>
</protein>
<dbReference type="EMBL" id="JBHSXX010000001">
    <property type="protein sequence ID" value="MFC6866615.1"/>
    <property type="molecule type" value="Genomic_DNA"/>
</dbReference>